<protein>
    <submittedName>
        <fullName evidence="1">Uncharacterized protein</fullName>
    </submittedName>
</protein>
<proteinExistence type="predicted"/>
<reference evidence="1" key="1">
    <citation type="journal article" date="2021" name="Proc. Natl. Acad. Sci. U.S.A.">
        <title>A Catalog of Tens of Thousands of Viruses from Human Metagenomes Reveals Hidden Associations with Chronic Diseases.</title>
        <authorList>
            <person name="Tisza M.J."/>
            <person name="Buck C.B."/>
        </authorList>
    </citation>
    <scope>NUCLEOTIDE SEQUENCE</scope>
    <source>
        <strain evidence="1">CtLnO19</strain>
    </source>
</reference>
<evidence type="ECO:0000313" key="1">
    <source>
        <dbReference type="EMBL" id="DAE00250.1"/>
    </source>
</evidence>
<sequence length="61" mass="6917">MVVDSNQRRNDPSVLPRDSFNKLARSVVLEIMVTVVITNTVAVKRIKFLLSMELLPCNIEC</sequence>
<organism evidence="1">
    <name type="scientific">Myoviridae sp. ctLnO19</name>
    <dbReference type="NCBI Taxonomy" id="2825085"/>
    <lineage>
        <taxon>Viruses</taxon>
        <taxon>Duplodnaviria</taxon>
        <taxon>Heunggongvirae</taxon>
        <taxon>Uroviricota</taxon>
        <taxon>Caudoviricetes</taxon>
    </lineage>
</organism>
<name>A0A8S5NZW3_9CAUD</name>
<accession>A0A8S5NZW3</accession>
<dbReference type="EMBL" id="BK015301">
    <property type="protein sequence ID" value="DAE00250.1"/>
    <property type="molecule type" value="Genomic_DNA"/>
</dbReference>